<evidence type="ECO:0000313" key="10">
    <source>
        <dbReference type="Proteomes" id="UP000246740"/>
    </source>
</evidence>
<evidence type="ECO:0000256" key="6">
    <source>
        <dbReference type="ARBA" id="ARBA00023235"/>
    </source>
</evidence>
<evidence type="ECO:0000256" key="5">
    <source>
        <dbReference type="ARBA" id="ARBA00023110"/>
    </source>
</evidence>
<evidence type="ECO:0000256" key="1">
    <source>
        <dbReference type="ARBA" id="ARBA00000971"/>
    </source>
</evidence>
<dbReference type="STRING" id="1882483.A0A317XIA6"/>
<feature type="compositionally biased region" description="Polar residues" evidence="8">
    <location>
        <begin position="19"/>
        <end position="43"/>
    </location>
</feature>
<keyword evidence="6 7" id="KW-0413">Isomerase</keyword>
<dbReference type="SUPFAM" id="SSF140984">
    <property type="entry name" value="PTPA-like"/>
    <property type="match status" value="1"/>
</dbReference>
<evidence type="ECO:0000256" key="4">
    <source>
        <dbReference type="ARBA" id="ARBA00022490"/>
    </source>
</evidence>
<keyword evidence="5 7" id="KW-0697">Rotamase</keyword>
<dbReference type="InterPro" id="IPR043170">
    <property type="entry name" value="PTPA_C_lid"/>
</dbReference>
<dbReference type="Proteomes" id="UP000246740">
    <property type="component" value="Unassembled WGS sequence"/>
</dbReference>
<evidence type="ECO:0000256" key="3">
    <source>
        <dbReference type="ARBA" id="ARBA00011019"/>
    </source>
</evidence>
<dbReference type="InterPro" id="IPR004327">
    <property type="entry name" value="Phstyr_phstse_ac"/>
</dbReference>
<feature type="region of interest" description="Disordered" evidence="8">
    <location>
        <begin position="495"/>
        <end position="530"/>
    </location>
</feature>
<name>A0A317XIA6_9BASI</name>
<dbReference type="PANTHER" id="PTHR10012">
    <property type="entry name" value="SERINE/THREONINE-PROTEIN PHOSPHATASE 2A REGULATORY SUBUNIT B"/>
    <property type="match status" value="1"/>
</dbReference>
<evidence type="ECO:0000256" key="8">
    <source>
        <dbReference type="SAM" id="MobiDB-lite"/>
    </source>
</evidence>
<feature type="compositionally biased region" description="Polar residues" evidence="8">
    <location>
        <begin position="543"/>
        <end position="554"/>
    </location>
</feature>
<dbReference type="GO" id="GO:0000159">
    <property type="term" value="C:protein phosphatase type 2A complex"/>
    <property type="evidence" value="ECO:0007669"/>
    <property type="project" value="TreeGrafter"/>
</dbReference>
<keyword evidence="4 7" id="KW-0963">Cytoplasm</keyword>
<dbReference type="InterPro" id="IPR037218">
    <property type="entry name" value="PTPA_sf"/>
</dbReference>
<accession>A0A317XIA6</accession>
<dbReference type="AlphaFoldDB" id="A0A317XIA6"/>
<dbReference type="PANTHER" id="PTHR10012:SF0">
    <property type="entry name" value="SERINE_THREONINE-PROTEIN PHOSPHATASE 2A ACTIVATOR"/>
    <property type="match status" value="1"/>
</dbReference>
<dbReference type="EC" id="5.2.1.8" evidence="7"/>
<dbReference type="Gene3D" id="1.20.120.1150">
    <property type="match status" value="1"/>
</dbReference>
<dbReference type="GO" id="GO:0003755">
    <property type="term" value="F:peptidyl-prolyl cis-trans isomerase activity"/>
    <property type="evidence" value="ECO:0007669"/>
    <property type="project" value="UniProtKB-KW"/>
</dbReference>
<proteinExistence type="inferred from homology"/>
<comment type="catalytic activity">
    <reaction evidence="1 7">
        <text>[protein]-peptidylproline (omega=180) = [protein]-peptidylproline (omega=0)</text>
        <dbReference type="Rhea" id="RHEA:16237"/>
        <dbReference type="Rhea" id="RHEA-COMP:10747"/>
        <dbReference type="Rhea" id="RHEA-COMP:10748"/>
        <dbReference type="ChEBI" id="CHEBI:83833"/>
        <dbReference type="ChEBI" id="CHEBI:83834"/>
        <dbReference type="EC" id="5.2.1.8"/>
    </reaction>
</comment>
<evidence type="ECO:0000313" key="9">
    <source>
        <dbReference type="EMBL" id="PWY97801.1"/>
    </source>
</evidence>
<dbReference type="CDD" id="cd04087">
    <property type="entry name" value="PTPA"/>
    <property type="match status" value="1"/>
</dbReference>
<comment type="subcellular location">
    <subcellularLocation>
        <location evidence="2 7">Cytoplasm</location>
    </subcellularLocation>
</comment>
<comment type="similarity">
    <text evidence="3 7">Belongs to the PTPA-type PPIase family.</text>
</comment>
<dbReference type="GO" id="GO:0005737">
    <property type="term" value="C:cytoplasm"/>
    <property type="evidence" value="ECO:0007669"/>
    <property type="project" value="UniProtKB-SubCell"/>
</dbReference>
<feature type="region of interest" description="Disordered" evidence="8">
    <location>
        <begin position="543"/>
        <end position="617"/>
    </location>
</feature>
<keyword evidence="10" id="KW-1185">Reference proteome</keyword>
<reference evidence="9 10" key="1">
    <citation type="journal article" date="2018" name="Mol. Biol. Evol.">
        <title>Broad Genomic Sampling Reveals a Smut Pathogenic Ancestry of the Fungal Clade Ustilaginomycotina.</title>
        <authorList>
            <person name="Kijpornyongpan T."/>
            <person name="Mondo S.J."/>
            <person name="Barry K."/>
            <person name="Sandor L."/>
            <person name="Lee J."/>
            <person name="Lipzen A."/>
            <person name="Pangilinan J."/>
            <person name="LaButti K."/>
            <person name="Hainaut M."/>
            <person name="Henrissat B."/>
            <person name="Grigoriev I.V."/>
            <person name="Spatafora J.W."/>
            <person name="Aime M.C."/>
        </authorList>
    </citation>
    <scope>NUCLEOTIDE SEQUENCE [LARGE SCALE GENOMIC DNA]</scope>
    <source>
        <strain evidence="9 10">MCA 3645</strain>
    </source>
</reference>
<evidence type="ECO:0000256" key="7">
    <source>
        <dbReference type="RuleBase" id="RU361210"/>
    </source>
</evidence>
<comment type="function">
    <text evidence="7">PPIases accelerate the folding of proteins. It catalyzes the cis-trans isomerization of proline imidic peptide bonds in oligopeptides.</text>
</comment>
<dbReference type="Pfam" id="PF03095">
    <property type="entry name" value="PTPA"/>
    <property type="match status" value="1"/>
</dbReference>
<sequence>MPAITPGMAKPDALGGLNRPTSRLPLSNSGSPNLTAGTATLSPQPLPPLPRISVNPDTLKRISEPVKRIQSEQDVAKWIQSEAYAVYTLFLQRVCEACVGKPTRLPAQTSGTLNEVMSSSNSARPARPTSIQRLAALLYKLDRWTDEIQPHDKPQRFGNLAFRDWGARLEQSVNTLHFELLPDELQPFTVELRAYLLDSFGSFTRIDYGSGHEFAFFAWLGYLYRLGFFDDICTPSGDGSSGQKHVEGSLALTILPTAAEESIGLEIFPLYLQVVWRLQDRYGLEPAGSHGVWGLDDFQFIPYVIGAAQLRSQSSLRPREIVTASTSQQIVSSLPSTQPATLISHPLQIPSKLMHVSAEGTKGEHGDVVVPTLYLASLLRIQVLKRGPFHEHSPLLYDISTSVPNWVKTYTGMLKMYAAECLNKKVVVQHFAFGSVGWVWSETPYESAGGIGTGSGSGASQSSANMSMGPNLGAPTGVRGVGLALGGASGNLGSLGVPTTRITGRNSPAPGGAPTPPPHHRQGPGSTTVAAPVPSYAVLNRFSSSARPSPTGTPVSALGRSAVPGGHTSRPGTPGRAPCPSAGKAPQAPTAAPWATAASSAQAQAPPPEGDQKADKL</sequence>
<feature type="region of interest" description="Disordered" evidence="8">
    <location>
        <begin position="1"/>
        <end position="55"/>
    </location>
</feature>
<dbReference type="OrthoDB" id="16120at2759"/>
<protein>
    <recommendedName>
        <fullName evidence="7">Serine/threonine-protein phosphatase 2A activator</fullName>
        <ecNumber evidence="7">5.2.1.8</ecNumber>
    </recommendedName>
    <alternativeName>
        <fullName evidence="7">Phosphotyrosyl phosphatase activator</fullName>
    </alternativeName>
</protein>
<evidence type="ECO:0000256" key="2">
    <source>
        <dbReference type="ARBA" id="ARBA00004496"/>
    </source>
</evidence>
<dbReference type="EMBL" id="KZ819202">
    <property type="protein sequence ID" value="PWY97801.1"/>
    <property type="molecule type" value="Genomic_DNA"/>
</dbReference>
<feature type="compositionally biased region" description="Low complexity" evidence="8">
    <location>
        <begin position="585"/>
        <end position="604"/>
    </location>
</feature>
<dbReference type="InParanoid" id="A0A317XIA6"/>
<dbReference type="GO" id="GO:0007052">
    <property type="term" value="P:mitotic spindle organization"/>
    <property type="evidence" value="ECO:0007669"/>
    <property type="project" value="TreeGrafter"/>
</dbReference>
<gene>
    <name evidence="9" type="ORF">BCV70DRAFT_202556</name>
</gene>
<dbReference type="GO" id="GO:0005634">
    <property type="term" value="C:nucleus"/>
    <property type="evidence" value="ECO:0007669"/>
    <property type="project" value="TreeGrafter"/>
</dbReference>
<dbReference type="GO" id="GO:0008160">
    <property type="term" value="F:protein tyrosine phosphatase activator activity"/>
    <property type="evidence" value="ECO:0007669"/>
    <property type="project" value="TreeGrafter"/>
</dbReference>
<organism evidence="9 10">
    <name type="scientific">Testicularia cyperi</name>
    <dbReference type="NCBI Taxonomy" id="1882483"/>
    <lineage>
        <taxon>Eukaryota</taxon>
        <taxon>Fungi</taxon>
        <taxon>Dikarya</taxon>
        <taxon>Basidiomycota</taxon>
        <taxon>Ustilaginomycotina</taxon>
        <taxon>Ustilaginomycetes</taxon>
        <taxon>Ustilaginales</taxon>
        <taxon>Anthracoideaceae</taxon>
        <taxon>Testicularia</taxon>
    </lineage>
</organism>